<name>A0A382LRD5_9ZZZZ</name>
<dbReference type="SMART" id="SM00845">
    <property type="entry name" value="GatB_Yqey"/>
    <property type="match status" value="1"/>
</dbReference>
<dbReference type="Pfam" id="PF02934">
    <property type="entry name" value="GatB_N"/>
    <property type="match status" value="1"/>
</dbReference>
<evidence type="ECO:0000259" key="9">
    <source>
        <dbReference type="SMART" id="SM00845"/>
    </source>
</evidence>
<reference evidence="10" key="1">
    <citation type="submission" date="2018-05" db="EMBL/GenBank/DDBJ databases">
        <authorList>
            <person name="Lanie J.A."/>
            <person name="Ng W.-L."/>
            <person name="Kazmierczak K.M."/>
            <person name="Andrzejewski T.M."/>
            <person name="Davidsen T.M."/>
            <person name="Wayne K.J."/>
            <person name="Tettelin H."/>
            <person name="Glass J.I."/>
            <person name="Rusch D."/>
            <person name="Podicherti R."/>
            <person name="Tsui H.-C.T."/>
            <person name="Winkler M.E."/>
        </authorList>
    </citation>
    <scope>NUCLEOTIDE SEQUENCE</scope>
</reference>
<feature type="non-terminal residue" evidence="10">
    <location>
        <position position="1"/>
    </location>
</feature>
<protein>
    <recommendedName>
        <fullName evidence="9">Asn/Gln amidotransferase domain-containing protein</fullName>
    </recommendedName>
</protein>
<dbReference type="InterPro" id="IPR018027">
    <property type="entry name" value="Asn/Gln_amidotransferase"/>
</dbReference>
<keyword evidence="3" id="KW-0547">Nucleotide-binding</keyword>
<organism evidence="10">
    <name type="scientific">marine metagenome</name>
    <dbReference type="NCBI Taxonomy" id="408172"/>
    <lineage>
        <taxon>unclassified sequences</taxon>
        <taxon>metagenomes</taxon>
        <taxon>ecological metagenomes</taxon>
    </lineage>
</organism>
<feature type="domain" description="Asn/Gln amidotransferase" evidence="9">
    <location>
        <begin position="76"/>
        <end position="223"/>
    </location>
</feature>
<accession>A0A382LRD5</accession>
<comment type="catalytic activity">
    <reaction evidence="7">
        <text>L-aspartyl-tRNA(Asn) + L-glutamine + ATP + H2O = L-asparaginyl-tRNA(Asn) + L-glutamate + ADP + phosphate + 2 H(+)</text>
        <dbReference type="Rhea" id="RHEA:14513"/>
        <dbReference type="Rhea" id="RHEA-COMP:9674"/>
        <dbReference type="Rhea" id="RHEA-COMP:9677"/>
        <dbReference type="ChEBI" id="CHEBI:15377"/>
        <dbReference type="ChEBI" id="CHEBI:15378"/>
        <dbReference type="ChEBI" id="CHEBI:29985"/>
        <dbReference type="ChEBI" id="CHEBI:30616"/>
        <dbReference type="ChEBI" id="CHEBI:43474"/>
        <dbReference type="ChEBI" id="CHEBI:58359"/>
        <dbReference type="ChEBI" id="CHEBI:78515"/>
        <dbReference type="ChEBI" id="CHEBI:78516"/>
        <dbReference type="ChEBI" id="CHEBI:456216"/>
    </reaction>
</comment>
<dbReference type="Gene3D" id="1.10.10.410">
    <property type="match status" value="1"/>
</dbReference>
<dbReference type="PANTHER" id="PTHR11659:SF0">
    <property type="entry name" value="GLUTAMYL-TRNA(GLN) AMIDOTRANSFERASE SUBUNIT B, MITOCHONDRIAL"/>
    <property type="match status" value="1"/>
</dbReference>
<evidence type="ECO:0000256" key="3">
    <source>
        <dbReference type="ARBA" id="ARBA00022741"/>
    </source>
</evidence>
<dbReference type="GO" id="GO:0005524">
    <property type="term" value="F:ATP binding"/>
    <property type="evidence" value="ECO:0007669"/>
    <property type="project" value="UniProtKB-KW"/>
</dbReference>
<dbReference type="EMBL" id="UINC01088600">
    <property type="protein sequence ID" value="SVC38973.1"/>
    <property type="molecule type" value="Genomic_DNA"/>
</dbReference>
<gene>
    <name evidence="10" type="ORF">METZ01_LOCUS291827</name>
</gene>
<comment type="subunit">
    <text evidence="1">Heterotrimer of A, B and C subunits.</text>
</comment>
<evidence type="ECO:0000256" key="4">
    <source>
        <dbReference type="ARBA" id="ARBA00022840"/>
    </source>
</evidence>
<dbReference type="GO" id="GO:0070681">
    <property type="term" value="P:glutaminyl-tRNAGln biosynthesis via transamidation"/>
    <property type="evidence" value="ECO:0007669"/>
    <property type="project" value="TreeGrafter"/>
</dbReference>
<keyword evidence="4" id="KW-0067">ATP-binding</keyword>
<sequence length="225" mass="24420">EHTGKTVSMRAKEEAHDYRYFPEPDLVPVVLDEAAVASASKDIPQLPLARLDTFVEEFGLSYEDASTLVEERTRADYFEALIGAGTTISDANKWVSNEIGRWLNEHNSDFSAFPVPAEVLASLVEAVQNGAIPAGMAGKVMDRMAETGSGVAAILAEEGLQQISASEELALFVDKVIEAHPNEVEAVRGGREQVFGFLMGEVMRATGGKANPDMARKLLRARIKQ</sequence>
<dbReference type="FunFam" id="1.10.10.410:FF:000001">
    <property type="entry name" value="Aspartyl/glutamyl-tRNA(Asn/Gln) amidotransferase subunit B"/>
    <property type="match status" value="1"/>
</dbReference>
<evidence type="ECO:0000256" key="1">
    <source>
        <dbReference type="ARBA" id="ARBA00011123"/>
    </source>
</evidence>
<proteinExistence type="predicted"/>
<dbReference type="SUPFAM" id="SSF55931">
    <property type="entry name" value="Glutamine synthetase/guanido kinase"/>
    <property type="match status" value="1"/>
</dbReference>
<dbReference type="GO" id="GO:0006412">
    <property type="term" value="P:translation"/>
    <property type="evidence" value="ECO:0007669"/>
    <property type="project" value="UniProtKB-KW"/>
</dbReference>
<dbReference type="SUPFAM" id="SSF89095">
    <property type="entry name" value="GatB/YqeY motif"/>
    <property type="match status" value="1"/>
</dbReference>
<evidence type="ECO:0000256" key="7">
    <source>
        <dbReference type="ARBA" id="ARBA00047380"/>
    </source>
</evidence>
<dbReference type="InterPro" id="IPR017959">
    <property type="entry name" value="Asn/Gln-tRNA_amidoTrfase_suB/E"/>
</dbReference>
<dbReference type="InterPro" id="IPR042114">
    <property type="entry name" value="GatB_C_1"/>
</dbReference>
<keyword evidence="2" id="KW-0436">Ligase</keyword>
<keyword evidence="5" id="KW-0648">Protein biosynthesis</keyword>
<dbReference type="InterPro" id="IPR014746">
    <property type="entry name" value="Gln_synth/guanido_kin_cat_dom"/>
</dbReference>
<dbReference type="AlphaFoldDB" id="A0A382LRD5"/>
<comment type="catalytic activity">
    <reaction evidence="8">
        <text>L-glutamyl-tRNA(Gln) + L-glutamine + ATP + H2O = L-glutaminyl-tRNA(Gln) + L-glutamate + ADP + phosphate + H(+)</text>
        <dbReference type="Rhea" id="RHEA:17521"/>
        <dbReference type="Rhea" id="RHEA-COMP:9681"/>
        <dbReference type="Rhea" id="RHEA-COMP:9684"/>
        <dbReference type="ChEBI" id="CHEBI:15377"/>
        <dbReference type="ChEBI" id="CHEBI:15378"/>
        <dbReference type="ChEBI" id="CHEBI:29985"/>
        <dbReference type="ChEBI" id="CHEBI:30616"/>
        <dbReference type="ChEBI" id="CHEBI:43474"/>
        <dbReference type="ChEBI" id="CHEBI:58359"/>
        <dbReference type="ChEBI" id="CHEBI:78520"/>
        <dbReference type="ChEBI" id="CHEBI:78521"/>
        <dbReference type="ChEBI" id="CHEBI:456216"/>
    </reaction>
</comment>
<dbReference type="PANTHER" id="PTHR11659">
    <property type="entry name" value="GLUTAMYL-TRNA GLN AMIDOTRANSFERASE SUBUNIT B MITOCHONDRIAL AND PROKARYOTIC PET112-RELATED"/>
    <property type="match status" value="1"/>
</dbReference>
<dbReference type="Gene3D" id="1.10.150.380">
    <property type="entry name" value="GatB domain, N-terminal subdomain"/>
    <property type="match status" value="1"/>
</dbReference>
<dbReference type="InterPro" id="IPR023168">
    <property type="entry name" value="GatB_Yqey_C_2"/>
</dbReference>
<evidence type="ECO:0000256" key="8">
    <source>
        <dbReference type="ARBA" id="ARBA00047913"/>
    </source>
</evidence>
<evidence type="ECO:0000256" key="6">
    <source>
        <dbReference type="ARBA" id="ARBA00024799"/>
    </source>
</evidence>
<evidence type="ECO:0000256" key="5">
    <source>
        <dbReference type="ARBA" id="ARBA00022917"/>
    </source>
</evidence>
<dbReference type="InterPro" id="IPR006075">
    <property type="entry name" value="Asn/Gln-tRNA_Trfase_suB/E_cat"/>
</dbReference>
<dbReference type="GO" id="GO:0050567">
    <property type="term" value="F:glutaminyl-tRNA synthase (glutamine-hydrolyzing) activity"/>
    <property type="evidence" value="ECO:0007669"/>
    <property type="project" value="TreeGrafter"/>
</dbReference>
<comment type="function">
    <text evidence="6">Allows the formation of correctly charged Asn-tRNA(Asn) or Gln-tRNA(Gln) through the transamidation of misacylated Asp-tRNA(Asn) or Glu-tRNA(Gln) in organisms which lack either or both of asparaginyl-tRNA or glutaminyl-tRNA synthetases. The reaction takes place in the presence of glutamine and ATP through an activated phospho-Asp-tRNA(Asn) or phospho-Glu-tRNA(Gln).</text>
</comment>
<evidence type="ECO:0000256" key="2">
    <source>
        <dbReference type="ARBA" id="ARBA00022598"/>
    </source>
</evidence>
<evidence type="ECO:0000313" key="10">
    <source>
        <dbReference type="EMBL" id="SVC38973.1"/>
    </source>
</evidence>
<dbReference type="Pfam" id="PF02637">
    <property type="entry name" value="GatB_Yqey"/>
    <property type="match status" value="1"/>
</dbReference>
<dbReference type="InterPro" id="IPR003789">
    <property type="entry name" value="Asn/Gln_tRNA_amidoTrase-B-like"/>
</dbReference>